<dbReference type="SUPFAM" id="SSF103473">
    <property type="entry name" value="MFS general substrate transporter"/>
    <property type="match status" value="1"/>
</dbReference>
<feature type="transmembrane region" description="Helical" evidence="6">
    <location>
        <begin position="416"/>
        <end position="435"/>
    </location>
</feature>
<feature type="transmembrane region" description="Helical" evidence="6">
    <location>
        <begin position="144"/>
        <end position="169"/>
    </location>
</feature>
<evidence type="ECO:0000313" key="8">
    <source>
        <dbReference type="EMBL" id="KHJ30317.1"/>
    </source>
</evidence>
<evidence type="ECO:0000313" key="9">
    <source>
        <dbReference type="Proteomes" id="UP000030854"/>
    </source>
</evidence>
<dbReference type="PANTHER" id="PTHR23502:SF31">
    <property type="entry name" value="POLYAMINE TRANSPORTER 1"/>
    <property type="match status" value="1"/>
</dbReference>
<feature type="transmembrane region" description="Helical" evidence="6">
    <location>
        <begin position="547"/>
        <end position="572"/>
    </location>
</feature>
<reference evidence="8 9" key="1">
    <citation type="journal article" date="2014" name="BMC Genomics">
        <title>Adaptive genomic structural variation in the grape powdery mildew pathogen, Erysiphe necator.</title>
        <authorList>
            <person name="Jones L."/>
            <person name="Riaz S."/>
            <person name="Morales-Cruz A."/>
            <person name="Amrine K.C."/>
            <person name="McGuire B."/>
            <person name="Gubler W.D."/>
            <person name="Walker M.A."/>
            <person name="Cantu D."/>
        </authorList>
    </citation>
    <scope>NUCLEOTIDE SEQUENCE [LARGE SCALE GENOMIC DNA]</scope>
    <source>
        <strain evidence="9">c</strain>
    </source>
</reference>
<protein>
    <submittedName>
        <fullName evidence="8">Putative major facilitator superfamily transporter</fullName>
    </submittedName>
</protein>
<dbReference type="FunFam" id="1.20.1250.20:FF:000011">
    <property type="entry name" value="MFS multidrug transporter, putative"/>
    <property type="match status" value="1"/>
</dbReference>
<dbReference type="InterPro" id="IPR036259">
    <property type="entry name" value="MFS_trans_sf"/>
</dbReference>
<feature type="transmembrane region" description="Helical" evidence="6">
    <location>
        <begin position="456"/>
        <end position="475"/>
    </location>
</feature>
<comment type="caution">
    <text evidence="8">The sequence shown here is derived from an EMBL/GenBank/DDBJ whole genome shotgun (WGS) entry which is preliminary data.</text>
</comment>
<feature type="domain" description="Major facilitator superfamily (MFS) profile" evidence="7">
    <location>
        <begin position="146"/>
        <end position="588"/>
    </location>
</feature>
<dbReference type="Proteomes" id="UP000030854">
    <property type="component" value="Unassembled WGS sequence"/>
</dbReference>
<dbReference type="GO" id="GO:0022857">
    <property type="term" value="F:transmembrane transporter activity"/>
    <property type="evidence" value="ECO:0007669"/>
    <property type="project" value="InterPro"/>
</dbReference>
<dbReference type="PANTHER" id="PTHR23502">
    <property type="entry name" value="MAJOR FACILITATOR SUPERFAMILY"/>
    <property type="match status" value="1"/>
</dbReference>
<dbReference type="GO" id="GO:0005886">
    <property type="term" value="C:plasma membrane"/>
    <property type="evidence" value="ECO:0007669"/>
    <property type="project" value="TreeGrafter"/>
</dbReference>
<feature type="transmembrane region" description="Helical" evidence="6">
    <location>
        <begin position="241"/>
        <end position="262"/>
    </location>
</feature>
<name>A0A0B1NVH0_UNCNE</name>
<dbReference type="EMBL" id="JNVN01004491">
    <property type="protein sequence ID" value="KHJ30317.1"/>
    <property type="molecule type" value="Genomic_DNA"/>
</dbReference>
<evidence type="ECO:0000256" key="4">
    <source>
        <dbReference type="ARBA" id="ARBA00022989"/>
    </source>
</evidence>
<evidence type="ECO:0000256" key="6">
    <source>
        <dbReference type="SAM" id="Phobius"/>
    </source>
</evidence>
<sequence>MDTPHQTVSNHEYDANHTVSFDPSAYVLGKPKMGRASSSSTVTMTNFSASTSVQSFPVSRTSTHDDVERNPYLCIRSQALSGHDCNKNDSNVTIQGRESRVSLPDSGLVKWYPPPLPDPNLYLVDFNGPDDPMHAQNWPMKKKLLTTAMLALTTMISVFTSSIFSTAISTVSNQYNVSFEVGILGLSLFVLGFAFGPMFWAPMSELKGRRLIIVWSGLGFSIFQIGTAVAKDIQTILLCRFWGGIFGAAPLAVVGAVFVDIFDNRTRGIAIAIFSMVVFIGPLIAPFIGGFITNSYLGWRWTQWLAAILGFTCFLINLFFLEESFDSVILVAKAAKIRQKTHNWAIHAKHEEIEIDLRQLFANYLSRPIQMLFKEPIILLISIYMSFIYGLLYLFLTAYPMVFQGIHGMSPGIGGLPYFGIISGMILAGIFVILIQPSYQRKLAANNNIGVPEWRLPPMMLGSFAFAIGVFWFAWSGYKASIHWIVPTLSGILTGFGLLIIFIQSLNYIIDSYLMFAASALAANSLLRFLAGAGYPLFARALLSSLGINWSCTILGGISTILIPIPCVFYYFGHRIRARSSLSQNFEK</sequence>
<dbReference type="OMA" id="AQNWPLR"/>
<feature type="transmembrane region" description="Helical" evidence="6">
    <location>
        <begin position="181"/>
        <end position="200"/>
    </location>
</feature>
<dbReference type="HOGENOM" id="CLU_008455_11_4_1"/>
<evidence type="ECO:0000256" key="1">
    <source>
        <dbReference type="ARBA" id="ARBA00004141"/>
    </source>
</evidence>
<gene>
    <name evidence="8" type="ORF">EV44_g6496</name>
</gene>
<dbReference type="CDD" id="cd17323">
    <property type="entry name" value="MFS_Tpo1_MDR_like"/>
    <property type="match status" value="1"/>
</dbReference>
<feature type="transmembrane region" description="Helical" evidence="6">
    <location>
        <begin position="377"/>
        <end position="396"/>
    </location>
</feature>
<evidence type="ECO:0000256" key="3">
    <source>
        <dbReference type="ARBA" id="ARBA00022692"/>
    </source>
</evidence>
<keyword evidence="5 6" id="KW-0472">Membrane</keyword>
<evidence type="ECO:0000256" key="5">
    <source>
        <dbReference type="ARBA" id="ARBA00023136"/>
    </source>
</evidence>
<feature type="transmembrane region" description="Helical" evidence="6">
    <location>
        <begin position="304"/>
        <end position="321"/>
    </location>
</feature>
<comment type="subcellular location">
    <subcellularLocation>
        <location evidence="1">Membrane</location>
        <topology evidence="1">Multi-pass membrane protein</topology>
    </subcellularLocation>
</comment>
<proteinExistence type="predicted"/>
<organism evidence="8 9">
    <name type="scientific">Uncinula necator</name>
    <name type="common">Grape powdery mildew</name>
    <dbReference type="NCBI Taxonomy" id="52586"/>
    <lineage>
        <taxon>Eukaryota</taxon>
        <taxon>Fungi</taxon>
        <taxon>Dikarya</taxon>
        <taxon>Ascomycota</taxon>
        <taxon>Pezizomycotina</taxon>
        <taxon>Leotiomycetes</taxon>
        <taxon>Erysiphales</taxon>
        <taxon>Erysiphaceae</taxon>
        <taxon>Erysiphe</taxon>
    </lineage>
</organism>
<keyword evidence="9" id="KW-1185">Reference proteome</keyword>
<evidence type="ECO:0000256" key="2">
    <source>
        <dbReference type="ARBA" id="ARBA00022448"/>
    </source>
</evidence>
<keyword evidence="2" id="KW-0813">Transport</keyword>
<feature type="transmembrane region" description="Helical" evidence="6">
    <location>
        <begin position="481"/>
        <end position="502"/>
    </location>
</feature>
<dbReference type="Pfam" id="PF07690">
    <property type="entry name" value="MFS_1"/>
    <property type="match status" value="1"/>
</dbReference>
<keyword evidence="3 6" id="KW-0812">Transmembrane</keyword>
<dbReference type="PROSITE" id="PS50850">
    <property type="entry name" value="MFS"/>
    <property type="match status" value="1"/>
</dbReference>
<dbReference type="STRING" id="52586.A0A0B1NVH0"/>
<feature type="transmembrane region" description="Helical" evidence="6">
    <location>
        <begin position="269"/>
        <end position="292"/>
    </location>
</feature>
<feature type="transmembrane region" description="Helical" evidence="6">
    <location>
        <begin position="514"/>
        <end position="535"/>
    </location>
</feature>
<dbReference type="InterPro" id="IPR011701">
    <property type="entry name" value="MFS"/>
</dbReference>
<accession>A0A0B1NVH0</accession>
<dbReference type="Gene3D" id="1.20.1250.20">
    <property type="entry name" value="MFS general substrate transporter like domains"/>
    <property type="match status" value="1"/>
</dbReference>
<keyword evidence="4 6" id="KW-1133">Transmembrane helix</keyword>
<dbReference type="AlphaFoldDB" id="A0A0B1NVH0"/>
<feature type="transmembrane region" description="Helical" evidence="6">
    <location>
        <begin position="212"/>
        <end position="229"/>
    </location>
</feature>
<dbReference type="InterPro" id="IPR020846">
    <property type="entry name" value="MFS_dom"/>
</dbReference>
<evidence type="ECO:0000259" key="7">
    <source>
        <dbReference type="PROSITE" id="PS50850"/>
    </source>
</evidence>